<organism evidence="1 2">
    <name type="scientific">Lactuca saligna</name>
    <name type="common">Willowleaf lettuce</name>
    <dbReference type="NCBI Taxonomy" id="75948"/>
    <lineage>
        <taxon>Eukaryota</taxon>
        <taxon>Viridiplantae</taxon>
        <taxon>Streptophyta</taxon>
        <taxon>Embryophyta</taxon>
        <taxon>Tracheophyta</taxon>
        <taxon>Spermatophyta</taxon>
        <taxon>Magnoliopsida</taxon>
        <taxon>eudicotyledons</taxon>
        <taxon>Gunneridae</taxon>
        <taxon>Pentapetalae</taxon>
        <taxon>asterids</taxon>
        <taxon>campanulids</taxon>
        <taxon>Asterales</taxon>
        <taxon>Asteraceae</taxon>
        <taxon>Cichorioideae</taxon>
        <taxon>Cichorieae</taxon>
        <taxon>Lactucinae</taxon>
        <taxon>Lactuca</taxon>
    </lineage>
</organism>
<sequence>MKVPNTSTRSCDYIMEPIIPCFPSDLRYAISKIEVVQLQQVKETMEVGICKIVSPLSASIPAGMVLMKEKAGFRFTTRVLPLCLAEWNIDDKITFFLSGRNSIKGNLMITLFSIFLLKMPL</sequence>
<keyword evidence="2" id="KW-1185">Reference proteome</keyword>
<reference evidence="1" key="1">
    <citation type="submission" date="2023-04" db="EMBL/GenBank/DDBJ databases">
        <authorList>
            <person name="Vijverberg K."/>
            <person name="Xiong W."/>
            <person name="Schranz E."/>
        </authorList>
    </citation>
    <scope>NUCLEOTIDE SEQUENCE</scope>
</reference>
<evidence type="ECO:0000313" key="1">
    <source>
        <dbReference type="EMBL" id="CAI9289615.1"/>
    </source>
</evidence>
<dbReference type="Proteomes" id="UP001177003">
    <property type="component" value="Chromosome 6"/>
</dbReference>
<proteinExistence type="predicted"/>
<protein>
    <submittedName>
        <fullName evidence="1">Uncharacterized protein</fullName>
    </submittedName>
</protein>
<name>A0AA36EDB2_LACSI</name>
<dbReference type="AlphaFoldDB" id="A0AA36EDB2"/>
<accession>A0AA36EDB2</accession>
<gene>
    <name evidence="1" type="ORF">LSALG_LOCUS28845</name>
</gene>
<evidence type="ECO:0000313" key="2">
    <source>
        <dbReference type="Proteomes" id="UP001177003"/>
    </source>
</evidence>
<dbReference type="EMBL" id="OX465082">
    <property type="protein sequence ID" value="CAI9289615.1"/>
    <property type="molecule type" value="Genomic_DNA"/>
</dbReference>